<feature type="domain" description="Fibronectin type-III" evidence="2">
    <location>
        <begin position="436"/>
        <end position="528"/>
    </location>
</feature>
<reference evidence="3 4" key="1">
    <citation type="journal article" date="2024" name="Nat. Commun.">
        <title>Phylogenomics reveals the evolutionary origins of lichenization in chlorophyte algae.</title>
        <authorList>
            <person name="Puginier C."/>
            <person name="Libourel C."/>
            <person name="Otte J."/>
            <person name="Skaloud P."/>
            <person name="Haon M."/>
            <person name="Grisel S."/>
            <person name="Petersen M."/>
            <person name="Berrin J.G."/>
            <person name="Delaux P.M."/>
            <person name="Dal Grande F."/>
            <person name="Keller J."/>
        </authorList>
    </citation>
    <scope>NUCLEOTIDE SEQUENCE [LARGE SCALE GENOMIC DNA]</scope>
    <source>
        <strain evidence="3 4">SAG 2145</strain>
    </source>
</reference>
<dbReference type="SUPFAM" id="SSF49265">
    <property type="entry name" value="Fibronectin type III"/>
    <property type="match status" value="1"/>
</dbReference>
<name>A0AAW1RVC8_9CHLO</name>
<organism evidence="3 4">
    <name type="scientific">Apatococcus lobatus</name>
    <dbReference type="NCBI Taxonomy" id="904363"/>
    <lineage>
        <taxon>Eukaryota</taxon>
        <taxon>Viridiplantae</taxon>
        <taxon>Chlorophyta</taxon>
        <taxon>core chlorophytes</taxon>
        <taxon>Trebouxiophyceae</taxon>
        <taxon>Chlorellales</taxon>
        <taxon>Chlorellaceae</taxon>
        <taxon>Apatococcus</taxon>
    </lineage>
</organism>
<evidence type="ECO:0000313" key="4">
    <source>
        <dbReference type="Proteomes" id="UP001438707"/>
    </source>
</evidence>
<dbReference type="InterPro" id="IPR003961">
    <property type="entry name" value="FN3_dom"/>
</dbReference>
<keyword evidence="1" id="KW-0472">Membrane</keyword>
<dbReference type="SMART" id="SM00060">
    <property type="entry name" value="FN3"/>
    <property type="match status" value="1"/>
</dbReference>
<dbReference type="CDD" id="cd00063">
    <property type="entry name" value="FN3"/>
    <property type="match status" value="1"/>
</dbReference>
<protein>
    <recommendedName>
        <fullName evidence="2">Fibronectin type-III domain-containing protein</fullName>
    </recommendedName>
</protein>
<accession>A0AAW1RVC8</accession>
<feature type="transmembrane region" description="Helical" evidence="1">
    <location>
        <begin position="299"/>
        <end position="321"/>
    </location>
</feature>
<dbReference type="Pfam" id="PF00041">
    <property type="entry name" value="fn3"/>
    <property type="match status" value="1"/>
</dbReference>
<comment type="caution">
    <text evidence="3">The sequence shown here is derived from an EMBL/GenBank/DDBJ whole genome shotgun (WGS) entry which is preliminary data.</text>
</comment>
<sequence length="528" mass="58322">MLLAGCCGRAFALKSGSFRIRKTALRYNAGAMATPEALDIEAQQLEDKADRLGNEVIELEKQQLAISAKAKLQEAETSRVNASRKRDQADALRLQISGEASTRLGASGSSAGHLAALRNDSFNLAASLFAPFREQGFPLVCSADVLSRLLKEPPAASVPVPQSLLTEGQSSWTDWQHPLFMPEGMTSAPALYPLLHNAICCPLPRGRPSELLLTPFWNSIGMHFPERIGPMLGLDFVIDRNVEEATVTQRTLKRDYMCKYEYRPCIVGEDKPTSSQQQEALRDAVDKYKRVNAATYGRLRYILIVIMAGGMMSVYGMPLIADLQRDHLAPLVPPFEAISPVGRTKALTLVCLWTDLHPIVALDTSSPSWETLDDGHWASSFALTKPRAAISAFCRNRLYSIRHNRNERVDELQILEFTLPEDIERMQSEGKRLNVASESLAISGEAACTSSSITITWSPPTKNADRISNFKVMVATTYGVVKTVYIGPKQQCLVASLKPSQEYVFSVKALYDDGSFLWSESQPFSTRA</sequence>
<evidence type="ECO:0000256" key="1">
    <source>
        <dbReference type="SAM" id="Phobius"/>
    </source>
</evidence>
<gene>
    <name evidence="3" type="ORF">WJX74_004770</name>
</gene>
<dbReference type="Gene3D" id="2.60.40.10">
    <property type="entry name" value="Immunoglobulins"/>
    <property type="match status" value="1"/>
</dbReference>
<dbReference type="InterPro" id="IPR013783">
    <property type="entry name" value="Ig-like_fold"/>
</dbReference>
<dbReference type="PROSITE" id="PS50853">
    <property type="entry name" value="FN3"/>
    <property type="match status" value="1"/>
</dbReference>
<evidence type="ECO:0000259" key="2">
    <source>
        <dbReference type="PROSITE" id="PS50853"/>
    </source>
</evidence>
<keyword evidence="4" id="KW-1185">Reference proteome</keyword>
<dbReference type="Proteomes" id="UP001438707">
    <property type="component" value="Unassembled WGS sequence"/>
</dbReference>
<keyword evidence="1" id="KW-0812">Transmembrane</keyword>
<keyword evidence="1" id="KW-1133">Transmembrane helix</keyword>
<dbReference type="AlphaFoldDB" id="A0AAW1RVC8"/>
<proteinExistence type="predicted"/>
<dbReference type="EMBL" id="JALJOS010000006">
    <property type="protein sequence ID" value="KAK9837773.1"/>
    <property type="molecule type" value="Genomic_DNA"/>
</dbReference>
<evidence type="ECO:0000313" key="3">
    <source>
        <dbReference type="EMBL" id="KAK9837773.1"/>
    </source>
</evidence>
<dbReference type="InterPro" id="IPR036116">
    <property type="entry name" value="FN3_sf"/>
</dbReference>